<dbReference type="Proteomes" id="UP000053707">
    <property type="component" value="Unassembled WGS sequence"/>
</dbReference>
<gene>
    <name evidence="2" type="ORF">AU192_17690</name>
</gene>
<evidence type="ECO:0000313" key="2">
    <source>
        <dbReference type="EMBL" id="KUI09249.1"/>
    </source>
</evidence>
<name>A0A101A121_9MYCO</name>
<feature type="region of interest" description="Disordered" evidence="1">
    <location>
        <begin position="42"/>
        <end position="61"/>
    </location>
</feature>
<proteinExistence type="predicted"/>
<keyword evidence="3" id="KW-1185">Reference proteome</keyword>
<reference evidence="2 3" key="1">
    <citation type="submission" date="2016-01" db="EMBL/GenBank/DDBJ databases">
        <authorList>
            <consortium name="TB Trials Study Group"/>
            <person name="Sutton G."/>
            <person name="Brinkac L."/>
            <person name="Sanka R."/>
            <person name="Adams M."/>
            <person name="Lau E.L."/>
            <person name="Macaden R."/>
            <person name="Grewal H.M.S."/>
        </authorList>
    </citation>
    <scope>NUCLEOTIDE SEQUENCE [LARGE SCALE GENOMIC DNA]</scope>
    <source>
        <strain evidence="2 3">IS-1744</strain>
    </source>
</reference>
<comment type="caution">
    <text evidence="2">The sequence shown here is derived from an EMBL/GenBank/DDBJ whole genome shotgun (WGS) entry which is preliminary data.</text>
</comment>
<organism evidence="2 3">
    <name type="scientific">Mycobacterium lehmannii</name>
    <dbReference type="NCBI Taxonomy" id="2048550"/>
    <lineage>
        <taxon>Bacteria</taxon>
        <taxon>Bacillati</taxon>
        <taxon>Actinomycetota</taxon>
        <taxon>Actinomycetes</taxon>
        <taxon>Mycobacteriales</taxon>
        <taxon>Mycobacteriaceae</taxon>
        <taxon>Mycobacterium</taxon>
    </lineage>
</organism>
<protein>
    <submittedName>
        <fullName evidence="2">Uncharacterized protein</fullName>
    </submittedName>
</protein>
<evidence type="ECO:0000313" key="3">
    <source>
        <dbReference type="Proteomes" id="UP000053707"/>
    </source>
</evidence>
<sequence>MDNFERQLDAAAAAGELDEPEKLLEVLELPESDDFFSDDEVFSDEELDSEEPDPLLEPFDELLADSRLSVR</sequence>
<evidence type="ECO:0000256" key="1">
    <source>
        <dbReference type="SAM" id="MobiDB-lite"/>
    </source>
</evidence>
<dbReference type="AlphaFoldDB" id="A0A101A121"/>
<accession>A0A101A121</accession>
<dbReference type="EMBL" id="LQIR01000056">
    <property type="protein sequence ID" value="KUI09249.1"/>
    <property type="molecule type" value="Genomic_DNA"/>
</dbReference>